<evidence type="ECO:0000256" key="1">
    <source>
        <dbReference type="ARBA" id="ARBA00004141"/>
    </source>
</evidence>
<dbReference type="PANTHER" id="PTHR21716:SF64">
    <property type="entry name" value="AI-2 TRANSPORT PROTEIN TQSA"/>
    <property type="match status" value="1"/>
</dbReference>
<feature type="transmembrane region" description="Helical" evidence="6">
    <location>
        <begin position="33"/>
        <end position="54"/>
    </location>
</feature>
<feature type="transmembrane region" description="Helical" evidence="6">
    <location>
        <begin position="260"/>
        <end position="279"/>
    </location>
</feature>
<dbReference type="InterPro" id="IPR002549">
    <property type="entry name" value="AI-2E-like"/>
</dbReference>
<keyword evidence="5 6" id="KW-0472">Membrane</keyword>
<accession>A0A3B0YWJ1</accession>
<organism evidence="7">
    <name type="scientific">hydrothermal vent metagenome</name>
    <dbReference type="NCBI Taxonomy" id="652676"/>
    <lineage>
        <taxon>unclassified sequences</taxon>
        <taxon>metagenomes</taxon>
        <taxon>ecological metagenomes</taxon>
    </lineage>
</organism>
<dbReference type="NCBIfam" id="NF008930">
    <property type="entry name" value="PRK12287.1"/>
    <property type="match status" value="1"/>
</dbReference>
<dbReference type="PANTHER" id="PTHR21716">
    <property type="entry name" value="TRANSMEMBRANE PROTEIN"/>
    <property type="match status" value="1"/>
</dbReference>
<feature type="transmembrane region" description="Helical" evidence="6">
    <location>
        <begin position="140"/>
        <end position="163"/>
    </location>
</feature>
<dbReference type="AlphaFoldDB" id="A0A3B0YWJ1"/>
<comment type="similarity">
    <text evidence="2">Belongs to the autoinducer-2 exporter (AI-2E) (TC 2.A.86) family.</text>
</comment>
<dbReference type="GO" id="GO:0016020">
    <property type="term" value="C:membrane"/>
    <property type="evidence" value="ECO:0007669"/>
    <property type="project" value="UniProtKB-SubCell"/>
</dbReference>
<dbReference type="Pfam" id="PF01594">
    <property type="entry name" value="AI-2E_transport"/>
    <property type="match status" value="1"/>
</dbReference>
<evidence type="ECO:0000256" key="3">
    <source>
        <dbReference type="ARBA" id="ARBA00022692"/>
    </source>
</evidence>
<feature type="transmembrane region" description="Helical" evidence="6">
    <location>
        <begin position="299"/>
        <end position="321"/>
    </location>
</feature>
<reference evidence="7" key="1">
    <citation type="submission" date="2018-06" db="EMBL/GenBank/DDBJ databases">
        <authorList>
            <person name="Zhirakovskaya E."/>
        </authorList>
    </citation>
    <scope>NUCLEOTIDE SEQUENCE</scope>
</reference>
<dbReference type="GO" id="GO:0055085">
    <property type="term" value="P:transmembrane transport"/>
    <property type="evidence" value="ECO:0007669"/>
    <property type="project" value="TreeGrafter"/>
</dbReference>
<sequence>MSTNHFYSPGARFLFIAAAFVIVVAGLKTAEAIIVPFLLSLFVAVISTPFLFWLQQRRIPDALALLIVMLTVLAVITLIAVFIGGSLNDFSKELPVYQARLQEDLNATLIWFNSHGIALPIDKIKASFDPGMIMGLVGTLFASLSSVLTNAFFILLTASFILLEASTFPQKIRSILDNPEASIGYFSTLTDNVKRYVAMKTAVSLLTGTVIAIWLAIIGVDYPLLWGLLAFLFNYVPNIGSIIAAVPAVFLALVQSGATLALGAAAGYIAVNVIIGNIIEPRLMGKTLGLSTLVVFLSLVFWGWVLGPTGMLLSVPLTMVIKIALESHDKTHWLAIMLGSEHELHSDTKTTLESTKET</sequence>
<dbReference type="EMBL" id="UOFO01000070">
    <property type="protein sequence ID" value="VAW85388.1"/>
    <property type="molecule type" value="Genomic_DNA"/>
</dbReference>
<evidence type="ECO:0000256" key="6">
    <source>
        <dbReference type="SAM" id="Phobius"/>
    </source>
</evidence>
<feature type="transmembrane region" description="Helical" evidence="6">
    <location>
        <begin position="202"/>
        <end position="220"/>
    </location>
</feature>
<evidence type="ECO:0000256" key="2">
    <source>
        <dbReference type="ARBA" id="ARBA00009773"/>
    </source>
</evidence>
<name>A0A3B0YWJ1_9ZZZZ</name>
<evidence type="ECO:0000313" key="7">
    <source>
        <dbReference type="EMBL" id="VAW85388.1"/>
    </source>
</evidence>
<protein>
    <submittedName>
        <fullName evidence="7">Uncharacterized UPF0118 membrane protein</fullName>
    </submittedName>
</protein>
<feature type="transmembrane region" description="Helical" evidence="6">
    <location>
        <begin position="9"/>
        <end position="27"/>
    </location>
</feature>
<evidence type="ECO:0000256" key="5">
    <source>
        <dbReference type="ARBA" id="ARBA00023136"/>
    </source>
</evidence>
<keyword evidence="3 6" id="KW-0812">Transmembrane</keyword>
<evidence type="ECO:0000256" key="4">
    <source>
        <dbReference type="ARBA" id="ARBA00022989"/>
    </source>
</evidence>
<keyword evidence="4 6" id="KW-1133">Transmembrane helix</keyword>
<gene>
    <name evidence="7" type="ORF">MNBD_GAMMA16-1666</name>
</gene>
<feature type="transmembrane region" description="Helical" evidence="6">
    <location>
        <begin position="63"/>
        <end position="87"/>
    </location>
</feature>
<comment type="subcellular location">
    <subcellularLocation>
        <location evidence="1">Membrane</location>
        <topology evidence="1">Multi-pass membrane protein</topology>
    </subcellularLocation>
</comment>
<feature type="transmembrane region" description="Helical" evidence="6">
    <location>
        <begin position="226"/>
        <end position="253"/>
    </location>
</feature>
<proteinExistence type="inferred from homology"/>